<protein>
    <recommendedName>
        <fullName evidence="4">F-box domain-containing protein</fullName>
    </recommendedName>
</protein>
<comment type="caution">
    <text evidence="2">The sequence shown here is derived from an EMBL/GenBank/DDBJ whole genome shotgun (WGS) entry which is preliminary data.</text>
</comment>
<reference evidence="2" key="1">
    <citation type="submission" date="2021-10" db="EMBL/GenBank/DDBJ databases">
        <authorList>
            <person name="Piombo E."/>
        </authorList>
    </citation>
    <scope>NUCLEOTIDE SEQUENCE</scope>
</reference>
<evidence type="ECO:0000313" key="2">
    <source>
        <dbReference type="EMBL" id="CAH0030302.1"/>
    </source>
</evidence>
<dbReference type="EMBL" id="CABFNQ020000740">
    <property type="protein sequence ID" value="CAH0030302.1"/>
    <property type="molecule type" value="Genomic_DNA"/>
</dbReference>
<dbReference type="PANTHER" id="PTHR42057:SF2">
    <property type="entry name" value="F-BOX DOMAIN PROTEIN (AFU_ORTHOLOGUE AFUA_4G00200)-RELATED"/>
    <property type="match status" value="1"/>
</dbReference>
<feature type="region of interest" description="Disordered" evidence="1">
    <location>
        <begin position="472"/>
        <end position="493"/>
    </location>
</feature>
<dbReference type="Proteomes" id="UP000696573">
    <property type="component" value="Unassembled WGS sequence"/>
</dbReference>
<dbReference type="AlphaFoldDB" id="A0A9N9VW26"/>
<feature type="compositionally biased region" description="Acidic residues" evidence="1">
    <location>
        <begin position="484"/>
        <end position="493"/>
    </location>
</feature>
<proteinExistence type="predicted"/>
<evidence type="ECO:0000256" key="1">
    <source>
        <dbReference type="SAM" id="MobiDB-lite"/>
    </source>
</evidence>
<evidence type="ECO:0000313" key="3">
    <source>
        <dbReference type="Proteomes" id="UP000696573"/>
    </source>
</evidence>
<sequence length="515" mass="58968">MTTMSHNANSNVKLSADILYFVFSHIDKPTLRNCRLLSHSACSVATPSLFRRLRLSAAGGEADRFLQVAQNESLRCHVREIIIDTNVGGGFEYRRNASYEIPAPFMRALPHLRFFSNLKALGVDFNEHCGGEDYEDRTWVAVEETHDFRYRVLQTVFECLAGTWTAERQLEIDEGANLDWDFDNANGEEDDEPDDTPMPAIPIKLLEVHNLEGFNDERLTTSEAFRAVIDSGTITSLKLYIVLEEHNDEVFKQQYDFFDTLQQTWLSPSLAANLRVLSLYCMDPWGWNPKMDFRTVNHSQGGFPKLETLALGNYVLSHEWQIDWIISQGRERGGLKRLYLDQCSVLHRGNIPGPLPGPSTVVGQDAQGNDIEVSNVNYPRIDIMNRYNGEGTGMVEIVPELRWSQILQRFRESMHSLEVFEVVSQLQIEYDEDSKELSRHGALDDSDPRFYSGQWSAREWEDVRLRYSECDGTYWNDDAGPNPTEDEYGPDDEEVLGQLIDEIAGRRRSETRSQD</sequence>
<dbReference type="OrthoDB" id="3140657at2759"/>
<evidence type="ECO:0008006" key="4">
    <source>
        <dbReference type="Google" id="ProtNLM"/>
    </source>
</evidence>
<organism evidence="2 3">
    <name type="scientific">Clonostachys rhizophaga</name>
    <dbReference type="NCBI Taxonomy" id="160324"/>
    <lineage>
        <taxon>Eukaryota</taxon>
        <taxon>Fungi</taxon>
        <taxon>Dikarya</taxon>
        <taxon>Ascomycota</taxon>
        <taxon>Pezizomycotina</taxon>
        <taxon>Sordariomycetes</taxon>
        <taxon>Hypocreomycetidae</taxon>
        <taxon>Hypocreales</taxon>
        <taxon>Bionectriaceae</taxon>
        <taxon>Clonostachys</taxon>
    </lineage>
</organism>
<keyword evidence="3" id="KW-1185">Reference proteome</keyword>
<accession>A0A9N9VW26</accession>
<dbReference type="PANTHER" id="PTHR42057">
    <property type="entry name" value="F-BOX DOMAIN PROTEIN (AFU_ORTHOLOGUE AFUA_4G00200)"/>
    <property type="match status" value="1"/>
</dbReference>
<gene>
    <name evidence="2" type="ORF">CRHIZ90672A_00003379</name>
</gene>
<name>A0A9N9VW26_9HYPO</name>